<dbReference type="InterPro" id="IPR002885">
    <property type="entry name" value="PPR_rpt"/>
</dbReference>
<dbReference type="InterPro" id="IPR046960">
    <property type="entry name" value="PPR_At4g14850-like_plant"/>
</dbReference>
<dbReference type="PANTHER" id="PTHR47926">
    <property type="entry name" value="PENTATRICOPEPTIDE REPEAT-CONTAINING PROTEIN"/>
    <property type="match status" value="1"/>
</dbReference>
<dbReference type="Pfam" id="PF20431">
    <property type="entry name" value="E_motif"/>
    <property type="match status" value="1"/>
</dbReference>
<dbReference type="OrthoDB" id="185373at2759"/>
<comment type="caution">
    <text evidence="4">The sequence shown here is derived from an EMBL/GenBank/DDBJ whole genome shotgun (WGS) entry which is preliminary data.</text>
</comment>
<protein>
    <recommendedName>
        <fullName evidence="3">DYW domain-containing protein</fullName>
    </recommendedName>
</protein>
<dbReference type="FunFam" id="1.25.40.10:FF:000242">
    <property type="entry name" value="Pentatricopeptide repeat-containing protein"/>
    <property type="match status" value="1"/>
</dbReference>
<feature type="domain" description="DYW" evidence="3">
    <location>
        <begin position="477"/>
        <end position="568"/>
    </location>
</feature>
<proteinExistence type="predicted"/>
<keyword evidence="1" id="KW-0677">Repeat</keyword>
<dbReference type="GO" id="GO:0003723">
    <property type="term" value="F:RNA binding"/>
    <property type="evidence" value="ECO:0007669"/>
    <property type="project" value="InterPro"/>
</dbReference>
<dbReference type="AlphaFoldDB" id="A0A843W1U7"/>
<dbReference type="Pfam" id="PF14432">
    <property type="entry name" value="DYW_deaminase"/>
    <property type="match status" value="1"/>
</dbReference>
<gene>
    <name evidence="4" type="ORF">Taro_035975</name>
</gene>
<dbReference type="PROSITE" id="PS51375">
    <property type="entry name" value="PPR"/>
    <property type="match status" value="3"/>
</dbReference>
<evidence type="ECO:0000313" key="5">
    <source>
        <dbReference type="Proteomes" id="UP000652761"/>
    </source>
</evidence>
<dbReference type="Gene3D" id="1.25.40.10">
    <property type="entry name" value="Tetratricopeptide repeat domain"/>
    <property type="match status" value="2"/>
</dbReference>
<feature type="repeat" description="PPR" evidence="2">
    <location>
        <begin position="198"/>
        <end position="232"/>
    </location>
</feature>
<evidence type="ECO:0000313" key="4">
    <source>
        <dbReference type="EMBL" id="MQM03199.1"/>
    </source>
</evidence>
<organism evidence="4 5">
    <name type="scientific">Colocasia esculenta</name>
    <name type="common">Wild taro</name>
    <name type="synonym">Arum esculentum</name>
    <dbReference type="NCBI Taxonomy" id="4460"/>
    <lineage>
        <taxon>Eukaryota</taxon>
        <taxon>Viridiplantae</taxon>
        <taxon>Streptophyta</taxon>
        <taxon>Embryophyta</taxon>
        <taxon>Tracheophyta</taxon>
        <taxon>Spermatophyta</taxon>
        <taxon>Magnoliopsida</taxon>
        <taxon>Liliopsida</taxon>
        <taxon>Araceae</taxon>
        <taxon>Aroideae</taxon>
        <taxon>Colocasieae</taxon>
        <taxon>Colocasia</taxon>
    </lineage>
</organism>
<dbReference type="GO" id="GO:0008270">
    <property type="term" value="F:zinc ion binding"/>
    <property type="evidence" value="ECO:0007669"/>
    <property type="project" value="InterPro"/>
</dbReference>
<sequence>MRRGLKPFPARISATRPRPLCYSSEAAPGPLFDSAIRASIEKGCPQKALSDYKLLLYAGALRPGRATLWLVLESCRESVDLKTAVETHGRAIKTGLESCGALARSMFRLYLDHGCLQDARLLIDRMPTLGSDPVPGNLMIAAYLRNGAFGEATQLFNRMPARDLVSWNSMIAGCIRCLYPKEAISLFCRMISSGIEADGFTFSSMLSACARVGALDLGKWVHSLMVDKVVESNPILSSALVDMYSKCGKIELSRKVFDAVPRTDASVWNSMISGLAINGHGVHALEMFSRMQVEGVMPDTVTFVGILTACSHCALVDDGLHHFFLMKLCYMIEPQIEHYGAVVDLLARAGRLEEAHETIKAMPMEPDIIIWRALLSACRTYGRSDLGEVAIKQMAELGSGDYVLLSSIYSSAKRWTCAERVWKLMKDDRVRKCRGLSWVELGGKIHEFKAGDTWHPESGSVYRVVDGLMKRVRANGFVSTPGCVAMDLLEEEKEASLFCHSEKLAVAYAILKTAPAMEIRVSKNLRTCGDCHSWLKMVSKVLSRPIIMRDRVRFHHFEGGSCSCKDYW</sequence>
<name>A0A843W1U7_COLES</name>
<dbReference type="PANTHER" id="PTHR47926:SF360">
    <property type="entry name" value="PENTATRICOPEPTIDE REPEAT-CONTAINING PROTEIN"/>
    <property type="match status" value="1"/>
</dbReference>
<reference evidence="4" key="1">
    <citation type="submission" date="2017-07" db="EMBL/GenBank/DDBJ databases">
        <title>Taro Niue Genome Assembly and Annotation.</title>
        <authorList>
            <person name="Atibalentja N."/>
            <person name="Keating K."/>
            <person name="Fields C.J."/>
        </authorList>
    </citation>
    <scope>NUCLEOTIDE SEQUENCE</scope>
    <source>
        <strain evidence="4">Niue_2</strain>
        <tissue evidence="4">Leaf</tissue>
    </source>
</reference>
<dbReference type="GO" id="GO:0009451">
    <property type="term" value="P:RNA modification"/>
    <property type="evidence" value="ECO:0007669"/>
    <property type="project" value="InterPro"/>
</dbReference>
<accession>A0A843W1U7</accession>
<dbReference type="Proteomes" id="UP000652761">
    <property type="component" value="Unassembled WGS sequence"/>
</dbReference>
<evidence type="ECO:0000259" key="3">
    <source>
        <dbReference type="Pfam" id="PF14432"/>
    </source>
</evidence>
<evidence type="ECO:0000256" key="1">
    <source>
        <dbReference type="ARBA" id="ARBA00022737"/>
    </source>
</evidence>
<dbReference type="InterPro" id="IPR032867">
    <property type="entry name" value="DYW_dom"/>
</dbReference>
<feature type="repeat" description="PPR" evidence="2">
    <location>
        <begin position="163"/>
        <end position="197"/>
    </location>
</feature>
<dbReference type="Pfam" id="PF01535">
    <property type="entry name" value="PPR"/>
    <property type="match status" value="2"/>
</dbReference>
<feature type="repeat" description="PPR" evidence="2">
    <location>
        <begin position="264"/>
        <end position="298"/>
    </location>
</feature>
<dbReference type="NCBIfam" id="TIGR00756">
    <property type="entry name" value="PPR"/>
    <property type="match status" value="2"/>
</dbReference>
<dbReference type="InterPro" id="IPR046848">
    <property type="entry name" value="E_motif"/>
</dbReference>
<keyword evidence="5" id="KW-1185">Reference proteome</keyword>
<dbReference type="EMBL" id="NMUH01002991">
    <property type="protein sequence ID" value="MQM03199.1"/>
    <property type="molecule type" value="Genomic_DNA"/>
</dbReference>
<dbReference type="InterPro" id="IPR011990">
    <property type="entry name" value="TPR-like_helical_dom_sf"/>
</dbReference>
<dbReference type="Pfam" id="PF13041">
    <property type="entry name" value="PPR_2"/>
    <property type="match status" value="2"/>
</dbReference>
<evidence type="ECO:0000256" key="2">
    <source>
        <dbReference type="PROSITE-ProRule" id="PRU00708"/>
    </source>
</evidence>